<dbReference type="Gene3D" id="3.40.50.720">
    <property type="entry name" value="NAD(P)-binding Rossmann-like Domain"/>
    <property type="match status" value="1"/>
</dbReference>
<comment type="caution">
    <text evidence="3">The sequence shown here is derived from an EMBL/GenBank/DDBJ whole genome shotgun (WGS) entry which is preliminary data.</text>
</comment>
<organism evidence="3 4">
    <name type="scientific">Phyllosticta citriasiana</name>
    <dbReference type="NCBI Taxonomy" id="595635"/>
    <lineage>
        <taxon>Eukaryota</taxon>
        <taxon>Fungi</taxon>
        <taxon>Dikarya</taxon>
        <taxon>Ascomycota</taxon>
        <taxon>Pezizomycotina</taxon>
        <taxon>Dothideomycetes</taxon>
        <taxon>Dothideomycetes incertae sedis</taxon>
        <taxon>Botryosphaeriales</taxon>
        <taxon>Phyllostictaceae</taxon>
        <taxon>Phyllosticta</taxon>
    </lineage>
</organism>
<gene>
    <name evidence="3" type="ORF">IWZ03DRAFT_309719</name>
</gene>
<feature type="compositionally biased region" description="Basic and acidic residues" evidence="2">
    <location>
        <begin position="363"/>
        <end position="376"/>
    </location>
</feature>
<evidence type="ECO:0000313" key="3">
    <source>
        <dbReference type="EMBL" id="KAK7518648.1"/>
    </source>
</evidence>
<feature type="region of interest" description="Disordered" evidence="2">
    <location>
        <begin position="347"/>
        <end position="376"/>
    </location>
</feature>
<dbReference type="InterPro" id="IPR003462">
    <property type="entry name" value="ODC_Mu_crystall"/>
</dbReference>
<protein>
    <recommendedName>
        <fullName evidence="5">NAD(P)-binding protein</fullName>
    </recommendedName>
</protein>
<proteinExistence type="inferred from homology"/>
<dbReference type="InterPro" id="IPR036291">
    <property type="entry name" value="NAD(P)-bd_dom_sf"/>
</dbReference>
<dbReference type="Proteomes" id="UP001363622">
    <property type="component" value="Unassembled WGS sequence"/>
</dbReference>
<comment type="similarity">
    <text evidence="1">Belongs to the ornithine cyclodeaminase/mu-crystallin family.</text>
</comment>
<feature type="compositionally biased region" description="Low complexity" evidence="2">
    <location>
        <begin position="351"/>
        <end position="361"/>
    </location>
</feature>
<evidence type="ECO:0000256" key="1">
    <source>
        <dbReference type="ARBA" id="ARBA00008903"/>
    </source>
</evidence>
<accession>A0ABR1KP02</accession>
<dbReference type="InterPro" id="IPR023401">
    <property type="entry name" value="ODC_N"/>
</dbReference>
<reference evidence="3 4" key="1">
    <citation type="submission" date="2024-04" db="EMBL/GenBank/DDBJ databases">
        <title>Phyllosticta paracitricarpa is synonymous to the EU quarantine fungus P. citricarpa based on phylogenomic analyses.</title>
        <authorList>
            <consortium name="Lawrence Berkeley National Laboratory"/>
            <person name="Van Ingen-Buijs V.A."/>
            <person name="Van Westerhoven A.C."/>
            <person name="Haridas S."/>
            <person name="Skiadas P."/>
            <person name="Martin F."/>
            <person name="Groenewald J.Z."/>
            <person name="Crous P.W."/>
            <person name="Seidl M.F."/>
        </authorList>
    </citation>
    <scope>NUCLEOTIDE SEQUENCE [LARGE SCALE GENOMIC DNA]</scope>
    <source>
        <strain evidence="3 4">CBS 123371</strain>
    </source>
</reference>
<evidence type="ECO:0008006" key="5">
    <source>
        <dbReference type="Google" id="ProtNLM"/>
    </source>
</evidence>
<dbReference type="PANTHER" id="PTHR13812:SF19">
    <property type="entry name" value="KETIMINE REDUCTASE MU-CRYSTALLIN"/>
    <property type="match status" value="1"/>
</dbReference>
<keyword evidence="4" id="KW-1185">Reference proteome</keyword>
<evidence type="ECO:0000313" key="4">
    <source>
        <dbReference type="Proteomes" id="UP001363622"/>
    </source>
</evidence>
<name>A0ABR1KP02_9PEZI</name>
<evidence type="ECO:0000256" key="2">
    <source>
        <dbReference type="SAM" id="MobiDB-lite"/>
    </source>
</evidence>
<dbReference type="EMBL" id="JBBPHU010000004">
    <property type="protein sequence ID" value="KAK7518648.1"/>
    <property type="molecule type" value="Genomic_DNA"/>
</dbReference>
<dbReference type="Gene3D" id="3.30.1780.10">
    <property type="entry name" value="ornithine cyclodeaminase, domain 1"/>
    <property type="match status" value="1"/>
</dbReference>
<sequence>MPLTILSDDEVRSLLHSLTRQDILEIQQSLGDALHYYSTASADENDCCSSYQPQRTHMKRKDGSTTLFMPASSQYGLGVKIVTLPDPSLTASSRTTTTEGDSGHDLTVPRGSLTLLDAHGFPRALINAEEITAFRTALASTMLFKKRRNVHDVTIFGAGKQAYWHARLALLLRGDEIHHLNIIARTFERAKGLVQKLYGSDNSPNGALHRPQTAIITPAHTEYERYLKSTVRSSSAIFMTTPSLEPLFPASYLTNHEGRRKGRYIAAIGSYKPHMCEIHPDILRQAVAPQHGHHFHKHAKEGGAIVVDSVEACLREAGELIQAKLEGHEVVELGELLMLKRRDAEIKHSMSDSQSSTDGSGIEVRENKPGENDGGLRDWLERGNVIYKSVGLGLMDVVVGANLVTLADQRAVGTRVEKF</sequence>
<dbReference type="PANTHER" id="PTHR13812">
    <property type="entry name" value="KETIMINE REDUCTASE MU-CRYSTALLIN"/>
    <property type="match status" value="1"/>
</dbReference>
<dbReference type="SUPFAM" id="SSF51735">
    <property type="entry name" value="NAD(P)-binding Rossmann-fold domains"/>
    <property type="match status" value="1"/>
</dbReference>
<dbReference type="Pfam" id="PF02423">
    <property type="entry name" value="OCD_Mu_crystall"/>
    <property type="match status" value="1"/>
</dbReference>